<evidence type="ECO:0000313" key="2">
    <source>
        <dbReference type="Proteomes" id="UP000184050"/>
    </source>
</evidence>
<dbReference type="STRING" id="1168035.SAMN05444280_11169"/>
<proteinExistence type="predicted"/>
<dbReference type="Proteomes" id="UP000184050">
    <property type="component" value="Unassembled WGS sequence"/>
</dbReference>
<accession>A0A1M6GPI9</accession>
<keyword evidence="2" id="KW-1185">Reference proteome</keyword>
<evidence type="ECO:0008006" key="3">
    <source>
        <dbReference type="Google" id="ProtNLM"/>
    </source>
</evidence>
<reference evidence="1 2" key="1">
    <citation type="submission" date="2016-11" db="EMBL/GenBank/DDBJ databases">
        <authorList>
            <person name="Jaros S."/>
            <person name="Januszkiewicz K."/>
            <person name="Wedrychowicz H."/>
        </authorList>
    </citation>
    <scope>NUCLEOTIDE SEQUENCE [LARGE SCALE GENOMIC DNA]</scope>
    <source>
        <strain evidence="1 2">DSM 27063</strain>
    </source>
</reference>
<organism evidence="1 2">
    <name type="scientific">Tangfeifania diversioriginum</name>
    <dbReference type="NCBI Taxonomy" id="1168035"/>
    <lineage>
        <taxon>Bacteria</taxon>
        <taxon>Pseudomonadati</taxon>
        <taxon>Bacteroidota</taxon>
        <taxon>Bacteroidia</taxon>
        <taxon>Marinilabiliales</taxon>
        <taxon>Prolixibacteraceae</taxon>
        <taxon>Tangfeifania</taxon>
    </lineage>
</organism>
<dbReference type="RefSeq" id="WP_073168493.1">
    <property type="nucleotide sequence ID" value="NZ_FQZE01000011.1"/>
</dbReference>
<evidence type="ECO:0000313" key="1">
    <source>
        <dbReference type="EMBL" id="SHJ11887.1"/>
    </source>
</evidence>
<name>A0A1M6GPI9_9BACT</name>
<dbReference type="AlphaFoldDB" id="A0A1M6GPI9"/>
<dbReference type="Pfam" id="PF11306">
    <property type="entry name" value="DUF3108"/>
    <property type="match status" value="1"/>
</dbReference>
<dbReference type="EMBL" id="FQZE01000011">
    <property type="protein sequence ID" value="SHJ11887.1"/>
    <property type="molecule type" value="Genomic_DNA"/>
</dbReference>
<dbReference type="InterPro" id="IPR021457">
    <property type="entry name" value="DUF3108"/>
</dbReference>
<dbReference type="OrthoDB" id="9808473at2"/>
<gene>
    <name evidence="1" type="ORF">SAMN05444280_11169</name>
</gene>
<protein>
    <recommendedName>
        <fullName evidence="3">DUF3108 domain-containing protein</fullName>
    </recommendedName>
</protein>
<sequence length="244" mass="27918">MKKYFAAIVLTVLLVQMLTAKEERIRYNLKFGFVKGGEAELVISDTIFNNTKALHYYMAGRTTGLTDKLFGVNDIYETTVDAQTRLPLKSIRNIKEGKYRYYNETLYFHDADSIYSLKSGGREAPENLVDIISVFFYFINNHLMEDIEQGEEVTLPTFHADKIDDVTVQYLGETTVDTDLGKIDCYILSPTVRKGKLLNRSDGLKFFISKETKMPILLEFDMRVGALRAILQSYKIDGKEQVAK</sequence>